<name>A0A9C6U398_FRAOC</name>
<feature type="signal peptide" evidence="6">
    <location>
        <begin position="1"/>
        <end position="31"/>
    </location>
</feature>
<organism evidence="9 10">
    <name type="scientific">Frankliniella occidentalis</name>
    <name type="common">Western flower thrips</name>
    <name type="synonym">Euthrips occidentalis</name>
    <dbReference type="NCBI Taxonomy" id="133901"/>
    <lineage>
        <taxon>Eukaryota</taxon>
        <taxon>Metazoa</taxon>
        <taxon>Ecdysozoa</taxon>
        <taxon>Arthropoda</taxon>
        <taxon>Hexapoda</taxon>
        <taxon>Insecta</taxon>
        <taxon>Pterygota</taxon>
        <taxon>Neoptera</taxon>
        <taxon>Paraneoptera</taxon>
        <taxon>Thysanoptera</taxon>
        <taxon>Terebrantia</taxon>
        <taxon>Thripoidea</taxon>
        <taxon>Thripidae</taxon>
        <taxon>Frankliniella</taxon>
    </lineage>
</organism>
<reference evidence="10" key="1">
    <citation type="submission" date="2025-08" db="UniProtKB">
        <authorList>
            <consortium name="RefSeq"/>
        </authorList>
    </citation>
    <scope>IDENTIFICATION</scope>
    <source>
        <tissue evidence="10">Whole organism</tissue>
    </source>
</reference>
<feature type="chain" id="PRO_5039193659" evidence="6">
    <location>
        <begin position="32"/>
        <end position="971"/>
    </location>
</feature>
<dbReference type="CDD" id="cd00063">
    <property type="entry name" value="FN3"/>
    <property type="match status" value="1"/>
</dbReference>
<proteinExistence type="predicted"/>
<keyword evidence="5" id="KW-0812">Transmembrane</keyword>
<evidence type="ECO:0000256" key="3">
    <source>
        <dbReference type="ARBA" id="ARBA00023157"/>
    </source>
</evidence>
<dbReference type="InterPro" id="IPR013162">
    <property type="entry name" value="CD80_C2-set"/>
</dbReference>
<dbReference type="PROSITE" id="PS50835">
    <property type="entry name" value="IG_LIKE"/>
    <property type="match status" value="5"/>
</dbReference>
<keyword evidence="2 5" id="KW-0472">Membrane</keyword>
<dbReference type="CDD" id="cd00096">
    <property type="entry name" value="Ig"/>
    <property type="match status" value="1"/>
</dbReference>
<dbReference type="InterPro" id="IPR036179">
    <property type="entry name" value="Ig-like_dom_sf"/>
</dbReference>
<evidence type="ECO:0000256" key="6">
    <source>
        <dbReference type="SAM" id="SignalP"/>
    </source>
</evidence>
<keyword evidence="3" id="KW-1015">Disulfide bond</keyword>
<dbReference type="OrthoDB" id="8825892at2759"/>
<dbReference type="Gene3D" id="2.60.40.10">
    <property type="entry name" value="Immunoglobulins"/>
    <property type="match status" value="6"/>
</dbReference>
<sequence length="971" mass="104859">MRSTMAAAAPRLPPPLLVVPLLLALLPAALANTNAALLDANKLHDDESVVTLQAEAVAGGVAKLACDMIPPIIGDKASLVIWFKEGTPKPIYSYDARGNGGQAKHWADDTFGGRAFFRVSDNPAQLTVESARDGDGGMYRCRVDFIRSPTRNARVNLTVILPPEQLLIMDNRGEHIRHFMLGPYNEGDSVDITCEASGGRPLPRVTWWYENIMLDESFGRLSERRVQNVLHLENLQRKQLNRVYTCRASNNQLANPITSSVRLDMNLRPLSVTLLGDNRPFSAEKNYEVSCEVLGARPVPQITWWKGNTQLQNAKEVTSQDQNSTISTLHFTPSVNDSGLVLSCRAENPRLPNSALVDSWTLDIYHTPKVTLQLGRPLNASALTEGVDVFFECHIKANPRIHRVGWRHDVLQSVSRSRAGMYTCVAYNQEGDGESNPVQLDVKFRPICRPGQQHTWGVGRGETITIPCDVESNPDDVQFTWRLNTTSDSVEIPASRHTADRARSYLKHTPQSERDYGTLLCWGTNTLGTQKQPCTFHVIPAGKPNSPINCTLANQTTESLTVTCSEGFDGGVPKQEFLLELYDEQTHVLVSNVTARLPSFTVGGLESGLDFRADLYAYNTKGRSEPVRMHAYTLKGAERRLAATQAALQITPLVGLLVGVVASLVLAAVLIVVVLRMRGRGEGHDEKSEDRHRGDKAASISANAGGKGDGKCEPEQGATDENNPDLIPDKSADEFVDPEEKAFEYLNDRRLYSTLNPRLGLYSPSSIDHIGPNMPNGPKMDGEVTYAELSLQRPMGDPCIQRAMAPSPQPLSLGPMGGLGGPLSGPLSPMYGPGAGCAGGPGRGPLHGAYGGPGSAMTLPHPGQRGGLVSCLRRPPPSLGHEPTMYAQIAVCRGAHGHGPGHGLGLGPGRGRGDSLVEDVAGEAVEAPEHRDTSISSLQPLLDTRCNTIGGHGKGAGLLSKPPAAVTATRF</sequence>
<dbReference type="InterPro" id="IPR007110">
    <property type="entry name" value="Ig-like_dom"/>
</dbReference>
<dbReference type="PANTHER" id="PTHR23278:SF30">
    <property type="entry name" value="SIDESTEP VIII, ISOFORM B"/>
    <property type="match status" value="1"/>
</dbReference>
<dbReference type="PANTHER" id="PTHR23278">
    <property type="entry name" value="SIDESTEP PROTEIN"/>
    <property type="match status" value="1"/>
</dbReference>
<evidence type="ECO:0000256" key="1">
    <source>
        <dbReference type="ARBA" id="ARBA00004167"/>
    </source>
</evidence>
<keyword evidence="5" id="KW-1133">Transmembrane helix</keyword>
<dbReference type="Pfam" id="PF08205">
    <property type="entry name" value="C2-set_2"/>
    <property type="match status" value="1"/>
</dbReference>
<accession>A0A9C6U398</accession>
<feature type="compositionally biased region" description="Basic and acidic residues" evidence="4">
    <location>
        <begin position="681"/>
        <end position="696"/>
    </location>
</feature>
<dbReference type="GeneID" id="113210666"/>
<dbReference type="InterPro" id="IPR003961">
    <property type="entry name" value="FN3_dom"/>
</dbReference>
<dbReference type="SUPFAM" id="SSF48726">
    <property type="entry name" value="Immunoglobulin"/>
    <property type="match status" value="5"/>
</dbReference>
<evidence type="ECO:0000259" key="8">
    <source>
        <dbReference type="PROSITE" id="PS50853"/>
    </source>
</evidence>
<protein>
    <submittedName>
        <fullName evidence="10">Protein turtle homolog B</fullName>
    </submittedName>
</protein>
<feature type="domain" description="Ig-like" evidence="7">
    <location>
        <begin position="368"/>
        <end position="441"/>
    </location>
</feature>
<evidence type="ECO:0000256" key="5">
    <source>
        <dbReference type="SAM" id="Phobius"/>
    </source>
</evidence>
<evidence type="ECO:0000259" key="7">
    <source>
        <dbReference type="PROSITE" id="PS50835"/>
    </source>
</evidence>
<keyword evidence="6" id="KW-0732">Signal</keyword>
<dbReference type="RefSeq" id="XP_052120269.1">
    <property type="nucleotide sequence ID" value="XM_052264309.1"/>
</dbReference>
<feature type="domain" description="Ig-like" evidence="7">
    <location>
        <begin position="163"/>
        <end position="262"/>
    </location>
</feature>
<dbReference type="PROSITE" id="PS50853">
    <property type="entry name" value="FN3"/>
    <property type="match status" value="1"/>
</dbReference>
<feature type="domain" description="Ig-like" evidence="7">
    <location>
        <begin position="446"/>
        <end position="521"/>
    </location>
</feature>
<dbReference type="InterPro" id="IPR036116">
    <property type="entry name" value="FN3_sf"/>
</dbReference>
<evidence type="ECO:0000313" key="10">
    <source>
        <dbReference type="RefSeq" id="XP_052120269.1"/>
    </source>
</evidence>
<dbReference type="SMART" id="SM00409">
    <property type="entry name" value="IG"/>
    <property type="match status" value="4"/>
</dbReference>
<feature type="region of interest" description="Disordered" evidence="4">
    <location>
        <begin position="681"/>
        <end position="732"/>
    </location>
</feature>
<dbReference type="GO" id="GO:0016020">
    <property type="term" value="C:membrane"/>
    <property type="evidence" value="ECO:0007669"/>
    <property type="project" value="UniProtKB-SubCell"/>
</dbReference>
<dbReference type="Proteomes" id="UP000504606">
    <property type="component" value="Unplaced"/>
</dbReference>
<gene>
    <name evidence="10" type="primary">LOC113210666</name>
</gene>
<comment type="subcellular location">
    <subcellularLocation>
        <location evidence="1">Membrane</location>
        <topology evidence="1">Single-pass membrane protein</topology>
    </subcellularLocation>
</comment>
<dbReference type="InterPro" id="IPR013783">
    <property type="entry name" value="Ig-like_fold"/>
</dbReference>
<dbReference type="AlphaFoldDB" id="A0A9C6U398"/>
<feature type="domain" description="Fibronectin type-III" evidence="8">
    <location>
        <begin position="546"/>
        <end position="637"/>
    </location>
</feature>
<dbReference type="Pfam" id="PF13927">
    <property type="entry name" value="Ig_3"/>
    <property type="match status" value="1"/>
</dbReference>
<evidence type="ECO:0000313" key="9">
    <source>
        <dbReference type="Proteomes" id="UP000504606"/>
    </source>
</evidence>
<evidence type="ECO:0000256" key="2">
    <source>
        <dbReference type="ARBA" id="ARBA00023136"/>
    </source>
</evidence>
<dbReference type="InterPro" id="IPR003599">
    <property type="entry name" value="Ig_sub"/>
</dbReference>
<dbReference type="KEGG" id="foc:113210666"/>
<dbReference type="InterPro" id="IPR003598">
    <property type="entry name" value="Ig_sub2"/>
</dbReference>
<feature type="domain" description="Ig-like" evidence="7">
    <location>
        <begin position="269"/>
        <end position="363"/>
    </location>
</feature>
<keyword evidence="9" id="KW-1185">Reference proteome</keyword>
<feature type="transmembrane region" description="Helical" evidence="5">
    <location>
        <begin position="653"/>
        <end position="675"/>
    </location>
</feature>
<dbReference type="SMART" id="SM00408">
    <property type="entry name" value="IGc2"/>
    <property type="match status" value="4"/>
</dbReference>
<dbReference type="SUPFAM" id="SSF49265">
    <property type="entry name" value="Fibronectin type III"/>
    <property type="match status" value="1"/>
</dbReference>
<evidence type="ECO:0000256" key="4">
    <source>
        <dbReference type="SAM" id="MobiDB-lite"/>
    </source>
</evidence>
<feature type="domain" description="Ig-like" evidence="7">
    <location>
        <begin position="27"/>
        <end position="158"/>
    </location>
</feature>